<evidence type="ECO:0000256" key="1">
    <source>
        <dbReference type="SAM" id="MobiDB-lite"/>
    </source>
</evidence>
<protein>
    <recommendedName>
        <fullName evidence="4">DUF4283 domain-containing protein</fullName>
    </recommendedName>
</protein>
<evidence type="ECO:0008006" key="4">
    <source>
        <dbReference type="Google" id="ProtNLM"/>
    </source>
</evidence>
<dbReference type="PANTHER" id="PTHR31286">
    <property type="entry name" value="GLYCINE-RICH CELL WALL STRUCTURAL PROTEIN 1.8-LIKE"/>
    <property type="match status" value="1"/>
</dbReference>
<dbReference type="PANTHER" id="PTHR31286:SF165">
    <property type="entry name" value="DUF4283 DOMAIN-CONTAINING PROTEIN"/>
    <property type="match status" value="1"/>
</dbReference>
<evidence type="ECO:0000313" key="3">
    <source>
        <dbReference type="Proteomes" id="UP000829196"/>
    </source>
</evidence>
<organism evidence="2 3">
    <name type="scientific">Dendrobium nobile</name>
    <name type="common">Orchid</name>
    <dbReference type="NCBI Taxonomy" id="94219"/>
    <lineage>
        <taxon>Eukaryota</taxon>
        <taxon>Viridiplantae</taxon>
        <taxon>Streptophyta</taxon>
        <taxon>Embryophyta</taxon>
        <taxon>Tracheophyta</taxon>
        <taxon>Spermatophyta</taxon>
        <taxon>Magnoliopsida</taxon>
        <taxon>Liliopsida</taxon>
        <taxon>Asparagales</taxon>
        <taxon>Orchidaceae</taxon>
        <taxon>Epidendroideae</taxon>
        <taxon>Malaxideae</taxon>
        <taxon>Dendrobiinae</taxon>
        <taxon>Dendrobium</taxon>
    </lineage>
</organism>
<sequence length="405" mass="44630">MSQSRDDFPPFSKATVLGQQSATIPAPWTDNFSASESRSEVFPMTFVPPEQKLSFSTDDLSEDYNFVWSGGPWFLLGKPFVLQQWSSKFKPKRDESASVSIWIKVLDIPLALWTPSGISKIASYVGIPLTVNDLTAKCTHLNYARICVQISKDSKLHDEIPIVIEGEESVLKVVYDWKPTPCESCGSLIHPSNWCPSNPTPNQPLGTSTLPKQRGRSISRQHRFINRSKSKLPPLLPTPSSEPSNPAPVIAPNTEMATSSHTAPLIETSMPLNHEELNVPAVLICDNGLKGKDSHIPNLNFPTKELSSSEPNTSFMVNNGKGIKIANKFNLLVEEDSLNFNQESELEEISSIQHGKTSEDMDLSKNNSPSQNSPNINIPPPQTTNQKSTKAKNAKKAKPSSSKSR</sequence>
<dbReference type="AlphaFoldDB" id="A0A8T3A2N1"/>
<feature type="region of interest" description="Disordered" evidence="1">
    <location>
        <begin position="199"/>
        <end position="218"/>
    </location>
</feature>
<feature type="region of interest" description="Disordered" evidence="1">
    <location>
        <begin position="228"/>
        <end position="247"/>
    </location>
</feature>
<name>A0A8T3A2N1_DENNO</name>
<dbReference type="EMBL" id="JAGYWB010000019">
    <property type="protein sequence ID" value="KAI0488864.1"/>
    <property type="molecule type" value="Genomic_DNA"/>
</dbReference>
<accession>A0A8T3A2N1</accession>
<evidence type="ECO:0000313" key="2">
    <source>
        <dbReference type="EMBL" id="KAI0488864.1"/>
    </source>
</evidence>
<feature type="compositionally biased region" description="Basic residues" evidence="1">
    <location>
        <begin position="389"/>
        <end position="405"/>
    </location>
</feature>
<keyword evidence="3" id="KW-1185">Reference proteome</keyword>
<dbReference type="Proteomes" id="UP000829196">
    <property type="component" value="Unassembled WGS sequence"/>
</dbReference>
<proteinExistence type="predicted"/>
<dbReference type="OrthoDB" id="682893at2759"/>
<feature type="region of interest" description="Disordered" evidence="1">
    <location>
        <begin position="349"/>
        <end position="405"/>
    </location>
</feature>
<comment type="caution">
    <text evidence="2">The sequence shown here is derived from an EMBL/GenBank/DDBJ whole genome shotgun (WGS) entry which is preliminary data.</text>
</comment>
<gene>
    <name evidence="2" type="ORF">KFK09_028703</name>
</gene>
<feature type="compositionally biased region" description="Low complexity" evidence="1">
    <location>
        <begin position="366"/>
        <end position="376"/>
    </location>
</feature>
<reference evidence="2" key="1">
    <citation type="journal article" date="2022" name="Front. Genet.">
        <title>Chromosome-Scale Assembly of the Dendrobium nobile Genome Provides Insights Into the Molecular Mechanism of the Biosynthesis of the Medicinal Active Ingredient of Dendrobium.</title>
        <authorList>
            <person name="Xu Q."/>
            <person name="Niu S.-C."/>
            <person name="Li K.-L."/>
            <person name="Zheng P.-J."/>
            <person name="Zhang X.-J."/>
            <person name="Jia Y."/>
            <person name="Liu Y."/>
            <person name="Niu Y.-X."/>
            <person name="Yu L.-H."/>
            <person name="Chen D.-F."/>
            <person name="Zhang G.-Q."/>
        </authorList>
    </citation>
    <scope>NUCLEOTIDE SEQUENCE</scope>
    <source>
        <tissue evidence="2">Leaf</tissue>
    </source>
</reference>
<dbReference type="InterPro" id="IPR040256">
    <property type="entry name" value="At4g02000-like"/>
</dbReference>